<name>I3T0Y4_MEDTR</name>
<protein>
    <submittedName>
        <fullName evidence="1">Uncharacterized protein</fullName>
    </submittedName>
</protein>
<dbReference type="EMBL" id="BT146382">
    <property type="protein sequence ID" value="AFK46176.1"/>
    <property type="molecule type" value="mRNA"/>
</dbReference>
<reference evidence="1" key="1">
    <citation type="submission" date="2012-05" db="EMBL/GenBank/DDBJ databases">
        <authorList>
            <person name="Krishnakumar V."/>
            <person name="Cheung F."/>
            <person name="Xiao Y."/>
            <person name="Chan A."/>
            <person name="Moskal W.A."/>
            <person name="Town C.D."/>
        </authorList>
    </citation>
    <scope>NUCLEOTIDE SEQUENCE</scope>
</reference>
<accession>I3T0Y4</accession>
<organism evidence="1">
    <name type="scientific">Medicago truncatula</name>
    <name type="common">Barrel medic</name>
    <name type="synonym">Medicago tribuloides</name>
    <dbReference type="NCBI Taxonomy" id="3880"/>
    <lineage>
        <taxon>Eukaryota</taxon>
        <taxon>Viridiplantae</taxon>
        <taxon>Streptophyta</taxon>
        <taxon>Embryophyta</taxon>
        <taxon>Tracheophyta</taxon>
        <taxon>Spermatophyta</taxon>
        <taxon>Magnoliopsida</taxon>
        <taxon>eudicotyledons</taxon>
        <taxon>Gunneridae</taxon>
        <taxon>Pentapetalae</taxon>
        <taxon>rosids</taxon>
        <taxon>fabids</taxon>
        <taxon>Fabales</taxon>
        <taxon>Fabaceae</taxon>
        <taxon>Papilionoideae</taxon>
        <taxon>50 kb inversion clade</taxon>
        <taxon>NPAAA clade</taxon>
        <taxon>Hologalegina</taxon>
        <taxon>IRL clade</taxon>
        <taxon>Trifolieae</taxon>
        <taxon>Medicago</taxon>
    </lineage>
</organism>
<sequence length="26" mass="3128">MIHITNKIHNSSYRHQFTILIAEFVN</sequence>
<dbReference type="AlphaFoldDB" id="I3T0Y4"/>
<evidence type="ECO:0000313" key="1">
    <source>
        <dbReference type="EMBL" id="AFK46176.1"/>
    </source>
</evidence>
<proteinExistence type="evidence at transcript level"/>